<keyword evidence="3 7" id="KW-0288">FMN</keyword>
<dbReference type="AlphaFoldDB" id="A0A7G9SLY1"/>
<evidence type="ECO:0000259" key="10">
    <source>
        <dbReference type="Pfam" id="PF00881"/>
    </source>
</evidence>
<dbReference type="InterPro" id="IPR029479">
    <property type="entry name" value="Nitroreductase"/>
</dbReference>
<feature type="binding site" evidence="8">
    <location>
        <position position="47"/>
    </location>
    <ligand>
        <name>FMN</name>
        <dbReference type="ChEBI" id="CHEBI:58210"/>
        <note>ligand shared between dimeric partners</note>
    </ligand>
</feature>
<dbReference type="PANTHER" id="PTHR43821:SF1">
    <property type="entry name" value="NAD(P)H NITROREDUCTASE YDJA-RELATED"/>
    <property type="match status" value="1"/>
</dbReference>
<keyword evidence="5 7" id="KW-0560">Oxidoreductase</keyword>
<keyword evidence="2 7" id="KW-0285">Flavoprotein</keyword>
<dbReference type="Proteomes" id="UP000515804">
    <property type="component" value="Chromosome"/>
</dbReference>
<feature type="domain" description="Nitroreductase" evidence="10">
    <location>
        <begin position="22"/>
        <end position="172"/>
    </location>
</feature>
<dbReference type="Gene3D" id="3.40.109.10">
    <property type="entry name" value="NADH Oxidase"/>
    <property type="match status" value="1"/>
</dbReference>
<gene>
    <name evidence="11" type="ORF">H9L16_08900</name>
</gene>
<dbReference type="InterPro" id="IPR000415">
    <property type="entry name" value="Nitroreductase-like"/>
</dbReference>
<dbReference type="GO" id="GO:0016491">
    <property type="term" value="F:oxidoreductase activity"/>
    <property type="evidence" value="ECO:0007669"/>
    <property type="project" value="UniProtKB-UniRule"/>
</dbReference>
<evidence type="ECO:0000256" key="4">
    <source>
        <dbReference type="ARBA" id="ARBA00022857"/>
    </source>
</evidence>
<sequence>MTKPPTTLSLAALDSRLSVPTRQLAAPGPDDNQLQWILRSASRVPDHGKRVPFRFLRIASDARTALADATIARLLERESNPGDGAIEKLRNRFTLPPLTIAVIAKLGDDEKIPVSERFSTASCVCLLLLQAAQAEGYGAQWLTGWPCYDRPLLENTLGLQPDEQLVGTIAIGTPQVDVPDRERPDPTSLLTDWSPA</sequence>
<evidence type="ECO:0000256" key="6">
    <source>
        <dbReference type="ARBA" id="ARBA00023027"/>
    </source>
</evidence>
<keyword evidence="12" id="KW-1185">Reference proteome</keyword>
<accession>A0A7G9SLY1</accession>
<evidence type="ECO:0000256" key="1">
    <source>
        <dbReference type="ARBA" id="ARBA00007118"/>
    </source>
</evidence>
<evidence type="ECO:0000256" key="2">
    <source>
        <dbReference type="ARBA" id="ARBA00022630"/>
    </source>
</evidence>
<reference evidence="11 12" key="1">
    <citation type="submission" date="2020-08" db="EMBL/GenBank/DDBJ databases">
        <title>Genome sequence of Thermomonas carbonis KCTC 42013T.</title>
        <authorList>
            <person name="Hyun D.-W."/>
            <person name="Bae J.-W."/>
        </authorList>
    </citation>
    <scope>NUCLEOTIDE SEQUENCE [LARGE SCALE GENOMIC DNA]</scope>
    <source>
        <strain evidence="11 12">KCTC 42013</strain>
    </source>
</reference>
<dbReference type="InterPro" id="IPR052530">
    <property type="entry name" value="NAD(P)H_nitroreductase"/>
</dbReference>
<evidence type="ECO:0000256" key="5">
    <source>
        <dbReference type="ARBA" id="ARBA00023002"/>
    </source>
</evidence>
<evidence type="ECO:0000313" key="11">
    <source>
        <dbReference type="EMBL" id="QNN68856.1"/>
    </source>
</evidence>
<feature type="binding site" description="in other chain" evidence="8">
    <location>
        <begin position="16"/>
        <end position="18"/>
    </location>
    <ligand>
        <name>FMN</name>
        <dbReference type="ChEBI" id="CHEBI:58210"/>
        <note>ligand shared between dimeric partners</note>
    </ligand>
</feature>
<dbReference type="EMBL" id="CP060719">
    <property type="protein sequence ID" value="QNN68856.1"/>
    <property type="molecule type" value="Genomic_DNA"/>
</dbReference>
<keyword evidence="4 7" id="KW-0521">NADP</keyword>
<name>A0A7G9SLY1_9GAMM</name>
<comment type="similarity">
    <text evidence="1 7">Belongs to the nitroreductase family.</text>
</comment>
<dbReference type="EC" id="1.-.-.-" evidence="7"/>
<proteinExistence type="inferred from homology"/>
<dbReference type="PIRSF" id="PIRSF000232">
    <property type="entry name" value="YdjA"/>
    <property type="match status" value="1"/>
</dbReference>
<feature type="binding site" description="in other chain" evidence="8">
    <location>
        <begin position="141"/>
        <end position="143"/>
    </location>
    <ligand>
        <name>FMN</name>
        <dbReference type="ChEBI" id="CHEBI:58210"/>
        <note>ligand shared between dimeric partners</note>
    </ligand>
</feature>
<dbReference type="SUPFAM" id="SSF55469">
    <property type="entry name" value="FMN-dependent nitroreductase-like"/>
    <property type="match status" value="1"/>
</dbReference>
<feature type="binding site" evidence="8">
    <location>
        <position position="43"/>
    </location>
    <ligand>
        <name>FMN</name>
        <dbReference type="ChEBI" id="CHEBI:58210"/>
        <note>ligand shared between dimeric partners</note>
    </ligand>
</feature>
<evidence type="ECO:0000256" key="8">
    <source>
        <dbReference type="PIRSR" id="PIRSR000232-1"/>
    </source>
</evidence>
<dbReference type="CDD" id="cd02135">
    <property type="entry name" value="YdjA-like"/>
    <property type="match status" value="1"/>
</dbReference>
<dbReference type="RefSeq" id="WP_187551380.1">
    <property type="nucleotide sequence ID" value="NZ_BMZL01000002.1"/>
</dbReference>
<dbReference type="InterPro" id="IPR026021">
    <property type="entry name" value="YdjA-like"/>
</dbReference>
<keyword evidence="6 7" id="KW-0520">NAD</keyword>
<evidence type="ECO:0000256" key="9">
    <source>
        <dbReference type="SAM" id="MobiDB-lite"/>
    </source>
</evidence>
<organism evidence="11 12">
    <name type="scientific">Thermomonas carbonis</name>
    <dbReference type="NCBI Taxonomy" id="1463158"/>
    <lineage>
        <taxon>Bacteria</taxon>
        <taxon>Pseudomonadati</taxon>
        <taxon>Pseudomonadota</taxon>
        <taxon>Gammaproteobacteria</taxon>
        <taxon>Lysobacterales</taxon>
        <taxon>Lysobacteraceae</taxon>
        <taxon>Thermomonas</taxon>
    </lineage>
</organism>
<dbReference type="PANTHER" id="PTHR43821">
    <property type="entry name" value="NAD(P)H NITROREDUCTASE YDJA-RELATED"/>
    <property type="match status" value="1"/>
</dbReference>
<protein>
    <recommendedName>
        <fullName evidence="7">Putative NAD(P)H nitroreductase</fullName>
        <ecNumber evidence="7">1.-.-.-</ecNumber>
    </recommendedName>
</protein>
<comment type="cofactor">
    <cofactor evidence="8">
        <name>FMN</name>
        <dbReference type="ChEBI" id="CHEBI:58210"/>
    </cofactor>
    <text evidence="8">Binds 1 FMN per subunit.</text>
</comment>
<evidence type="ECO:0000256" key="3">
    <source>
        <dbReference type="ARBA" id="ARBA00022643"/>
    </source>
</evidence>
<dbReference type="KEGG" id="tcn:H9L16_08900"/>
<evidence type="ECO:0000313" key="12">
    <source>
        <dbReference type="Proteomes" id="UP000515804"/>
    </source>
</evidence>
<dbReference type="Pfam" id="PF00881">
    <property type="entry name" value="Nitroreductase"/>
    <property type="match status" value="1"/>
</dbReference>
<evidence type="ECO:0000256" key="7">
    <source>
        <dbReference type="PIRNR" id="PIRNR000232"/>
    </source>
</evidence>
<feature type="region of interest" description="Disordered" evidence="9">
    <location>
        <begin position="174"/>
        <end position="196"/>
    </location>
</feature>